<dbReference type="PROSITE" id="PS51186">
    <property type="entry name" value="GNAT"/>
    <property type="match status" value="1"/>
</dbReference>
<feature type="domain" description="N-acetyltransferase" evidence="1">
    <location>
        <begin position="33"/>
        <end position="162"/>
    </location>
</feature>
<evidence type="ECO:0000313" key="2">
    <source>
        <dbReference type="EMBL" id="NDU43463.1"/>
    </source>
</evidence>
<dbReference type="InterPro" id="IPR016181">
    <property type="entry name" value="Acyl_CoA_acyltransferase"/>
</dbReference>
<proteinExistence type="predicted"/>
<dbReference type="Gene3D" id="3.40.630.30">
    <property type="match status" value="1"/>
</dbReference>
<dbReference type="RefSeq" id="WP_423856199.1">
    <property type="nucleotide sequence ID" value="NZ_CP127523.1"/>
</dbReference>
<dbReference type="InterPro" id="IPR000182">
    <property type="entry name" value="GNAT_dom"/>
</dbReference>
<name>A0A845U9D6_9PROT</name>
<accession>A0A845U9D6</accession>
<dbReference type="EMBL" id="WNJL01000037">
    <property type="protein sequence ID" value="NDU43463.1"/>
    <property type="molecule type" value="Genomic_DNA"/>
</dbReference>
<protein>
    <submittedName>
        <fullName evidence="2">GNAT family N-acetyltransferase</fullName>
    </submittedName>
</protein>
<dbReference type="Pfam" id="PF00583">
    <property type="entry name" value="Acetyltransf_1"/>
    <property type="match status" value="1"/>
</dbReference>
<dbReference type="GO" id="GO:0016747">
    <property type="term" value="F:acyltransferase activity, transferring groups other than amino-acyl groups"/>
    <property type="evidence" value="ECO:0007669"/>
    <property type="project" value="InterPro"/>
</dbReference>
<comment type="caution">
    <text evidence="2">The sequence shown here is derived from an EMBL/GenBank/DDBJ whole genome shotgun (WGS) entry which is preliminary data.</text>
</comment>
<reference evidence="2" key="1">
    <citation type="submission" date="2019-11" db="EMBL/GenBank/DDBJ databases">
        <title>Acidithiobacillus ferrianus sp. nov.: a facultatively anaerobic and extremely acidophilic chemolithoautotroph.</title>
        <authorList>
            <person name="Norris P.R."/>
            <person name="Falagan C."/>
            <person name="Moya-Beltran A."/>
            <person name="Castro M."/>
            <person name="Quatrini R."/>
            <person name="Johnson D.B."/>
        </authorList>
    </citation>
    <scope>NUCLEOTIDE SEQUENCE [LARGE SCALE GENOMIC DNA]</scope>
    <source>
        <strain evidence="2">MG</strain>
    </source>
</reference>
<dbReference type="AlphaFoldDB" id="A0A845U9D6"/>
<evidence type="ECO:0000259" key="1">
    <source>
        <dbReference type="PROSITE" id="PS51186"/>
    </source>
</evidence>
<keyword evidence="2" id="KW-0808">Transferase</keyword>
<gene>
    <name evidence="2" type="ORF">GL267_12740</name>
</gene>
<organism evidence="2">
    <name type="scientific">Acidithiobacillus ferrianus</name>
    <dbReference type="NCBI Taxonomy" id="2678518"/>
    <lineage>
        <taxon>Bacteria</taxon>
        <taxon>Pseudomonadati</taxon>
        <taxon>Pseudomonadota</taxon>
        <taxon>Acidithiobacillia</taxon>
        <taxon>Acidithiobacillales</taxon>
        <taxon>Acidithiobacillaceae</taxon>
        <taxon>Acidithiobacillus</taxon>
    </lineage>
</organism>
<dbReference type="CDD" id="cd04301">
    <property type="entry name" value="NAT_SF"/>
    <property type="match status" value="1"/>
</dbReference>
<dbReference type="SUPFAM" id="SSF55729">
    <property type="entry name" value="Acyl-CoA N-acyltransferases (Nat)"/>
    <property type="match status" value="1"/>
</dbReference>
<sequence>MTSQKRRAPYFYVSFIKQEELVVTNTFQVFTDKNIEPMELANLMASVSWGAENAYDSQAIRQSLSAYPFIAHCRESTGLLIGYVSAFSDGAFSTFVGELVVRPEFQRNGIGTQLLSLVVDRYSDIPVYATPFEDTQEFFLERGFRVPKCAMFVVSKRNALPA</sequence>